<name>A0A9W3SDK3_BACTU</name>
<organism evidence="2 3">
    <name type="scientific">Bacillus thuringiensis</name>
    <dbReference type="NCBI Taxonomy" id="1428"/>
    <lineage>
        <taxon>Bacteria</taxon>
        <taxon>Bacillati</taxon>
        <taxon>Bacillota</taxon>
        <taxon>Bacilli</taxon>
        <taxon>Bacillales</taxon>
        <taxon>Bacillaceae</taxon>
        <taxon>Bacillus</taxon>
        <taxon>Bacillus cereus group</taxon>
    </lineage>
</organism>
<proteinExistence type="predicted"/>
<protein>
    <recommendedName>
        <fullName evidence="1">NadR/Ttd14 AAA domain-containing protein</fullName>
    </recommendedName>
</protein>
<dbReference type="SUPFAM" id="SSF52540">
    <property type="entry name" value="P-loop containing nucleoside triphosphate hydrolases"/>
    <property type="match status" value="1"/>
</dbReference>
<evidence type="ECO:0000313" key="3">
    <source>
        <dbReference type="Proteomes" id="UP000092743"/>
    </source>
</evidence>
<dbReference type="Gene3D" id="3.40.50.300">
    <property type="entry name" value="P-loop containing nucleotide triphosphate hydrolases"/>
    <property type="match status" value="1"/>
</dbReference>
<dbReference type="Proteomes" id="UP000092743">
    <property type="component" value="Chromosome"/>
</dbReference>
<dbReference type="InterPro" id="IPR038727">
    <property type="entry name" value="NadR/Ttd14_AAA_dom"/>
</dbReference>
<reference evidence="2 3" key="1">
    <citation type="submission" date="2016-04" db="EMBL/GenBank/DDBJ databases">
        <title>High quality genome of the nematocidal Bacillus thuringiensis MYBT18246.</title>
        <authorList>
            <person name="Hollensteiner J."/>
            <person name="Poehlein A."/>
            <person name="Sproeer C."/>
            <person name="Bunk B."/>
            <person name="Rosenstiel P."/>
            <person name="Schulenburg H."/>
            <person name="Liesegang H."/>
        </authorList>
    </citation>
    <scope>NUCLEOTIDE SEQUENCE [LARGE SCALE GENOMIC DNA]</scope>
    <source>
        <strain evidence="2 3">MYBT18246</strain>
    </source>
</reference>
<evidence type="ECO:0000259" key="1">
    <source>
        <dbReference type="Pfam" id="PF13521"/>
    </source>
</evidence>
<gene>
    <name evidence="2" type="ORF">BT246_41780</name>
</gene>
<dbReference type="Pfam" id="PF13521">
    <property type="entry name" value="AAA_28"/>
    <property type="match status" value="1"/>
</dbReference>
<dbReference type="InterPro" id="IPR027417">
    <property type="entry name" value="P-loop_NTPase"/>
</dbReference>
<dbReference type="EMBL" id="CP015350">
    <property type="protein sequence ID" value="ANS49523.1"/>
    <property type="molecule type" value="Genomic_DNA"/>
</dbReference>
<sequence>MIYIMLRVLKILYIIGVLKCKGMRGMVYVISLQGPMASGKTTLAKRLERCGLSVIYENPYPIVDKRKRLNLDMNSKEGFIINQKMFIEAKIKEFQNVKGSVVIFDRGPEDSEFFTLFYPTIIGEEWDIEAELKGELYKLRECRSDAIFYLDVTKKNVYDRKNNDRTRKRSTFEEQFKLVETEKDWYKQFPVTYLDTNRLTVDDLEVYFMYWLKERGL</sequence>
<evidence type="ECO:0000313" key="2">
    <source>
        <dbReference type="EMBL" id="ANS49523.1"/>
    </source>
</evidence>
<dbReference type="AlphaFoldDB" id="A0A9W3SDK3"/>
<accession>A0A9W3SDK3</accession>
<feature type="domain" description="NadR/Ttd14 AAA" evidence="1">
    <location>
        <begin position="30"/>
        <end position="199"/>
    </location>
</feature>